<evidence type="ECO:0000256" key="1">
    <source>
        <dbReference type="SAM" id="Phobius"/>
    </source>
</evidence>
<evidence type="ECO:0000313" key="3">
    <source>
        <dbReference type="Proteomes" id="UP000029986"/>
    </source>
</evidence>
<dbReference type="KEGG" id="hav:AT03_17620"/>
<evidence type="ECO:0008006" key="4">
    <source>
        <dbReference type="Google" id="ProtNLM"/>
    </source>
</evidence>
<reference evidence="2 3" key="1">
    <citation type="journal article" date="2014" name="Gut Pathog.">
        <title>Gene clusters of Hafnia alvei strain FB1 important in survival and pathogenesis: a draft genome perspective.</title>
        <authorList>
            <person name="Tan J.Y."/>
            <person name="Yin W.F."/>
            <person name="Chan K.G."/>
        </authorList>
    </citation>
    <scope>NUCLEOTIDE SEQUENCE [LARGE SCALE GENOMIC DNA]</scope>
    <source>
        <strain evidence="2 3">FB1</strain>
    </source>
</reference>
<dbReference type="OrthoDB" id="6638226at2"/>
<sequence>MNLAYSHDNPQAGSMLLPSVLLMLSLSLLVVGAQQGRLELQVQNLGYQRQLKMLRQQAASALDLATISDKWPAPLTDVCQTSAQATVCFKAIGTDIGIVCAVVKAKIYGMKIQRFSYVSIGNPVSTPSTSPATTRMLTLSGGWLDYPSADSENLC</sequence>
<evidence type="ECO:0000313" key="2">
    <source>
        <dbReference type="EMBL" id="AIU74031.1"/>
    </source>
</evidence>
<feature type="transmembrane region" description="Helical" evidence="1">
    <location>
        <begin position="12"/>
        <end position="31"/>
    </location>
</feature>
<dbReference type="HOGENOM" id="CLU_1747081_0_0_6"/>
<dbReference type="Proteomes" id="UP000029986">
    <property type="component" value="Chromosome"/>
</dbReference>
<dbReference type="PATRIC" id="fig|1453496.5.peg.3619"/>
<dbReference type="AlphaFoldDB" id="A0A097R5L8"/>
<organism evidence="2 3">
    <name type="scientific">Hafnia alvei FB1</name>
    <dbReference type="NCBI Taxonomy" id="1453496"/>
    <lineage>
        <taxon>Bacteria</taxon>
        <taxon>Pseudomonadati</taxon>
        <taxon>Pseudomonadota</taxon>
        <taxon>Gammaproteobacteria</taxon>
        <taxon>Enterobacterales</taxon>
        <taxon>Hafniaceae</taxon>
        <taxon>Hafnia</taxon>
    </lineage>
</organism>
<protein>
    <recommendedName>
        <fullName evidence="4">DUF2509 domain-containing protein</fullName>
    </recommendedName>
</protein>
<accession>A0A097R5L8</accession>
<name>A0A097R5L8_HAFAL</name>
<keyword evidence="1" id="KW-0472">Membrane</keyword>
<proteinExistence type="predicted"/>
<gene>
    <name evidence="2" type="ORF">AT03_17620</name>
</gene>
<keyword evidence="3" id="KW-1185">Reference proteome</keyword>
<dbReference type="EMBL" id="CP009706">
    <property type="protein sequence ID" value="AIU74031.1"/>
    <property type="molecule type" value="Genomic_DNA"/>
</dbReference>
<keyword evidence="1" id="KW-1133">Transmembrane helix</keyword>
<keyword evidence="1" id="KW-0812">Transmembrane</keyword>
<dbReference type="RefSeq" id="WP_025800252.1">
    <property type="nucleotide sequence ID" value="NZ_CP009706.1"/>
</dbReference>